<protein>
    <submittedName>
        <fullName evidence="1">Sarcosine oxidase subunit gamma</fullName>
    </submittedName>
</protein>
<evidence type="ECO:0000313" key="1">
    <source>
        <dbReference type="EMBL" id="SNB68631.1"/>
    </source>
</evidence>
<dbReference type="Gene3D" id="3.30.1360.120">
    <property type="entry name" value="Probable tRNA modification gtpase trme, domain 1"/>
    <property type="match status" value="1"/>
</dbReference>
<dbReference type="EMBL" id="FYEH01000006">
    <property type="protein sequence ID" value="SNB68631.1"/>
    <property type="molecule type" value="Genomic_DNA"/>
</dbReference>
<dbReference type="OrthoDB" id="9814782at2"/>
<gene>
    <name evidence="1" type="ORF">SAMN07250955_106220</name>
</gene>
<sequence length="228" mass="24076">MPAGTGGSSIFLALDGAWFLIGDDLMSELDRAACTVPLGLSAKAFAEAAGTRLALAELVPPGALNLRGDLADHGFVSKACAVLGCELPRAPNSVQSAGELTVLWLGPDEWLVLTAPGGEISLAERLEEALLETHVAVTDVSGNRAHLRLKGAAAREVLAKGCPLDLHPRMFKPGSCAQTVLARTSMLLHLLDDAPTFDLFPRRSFAPYVVAWLVDAMRDHEGVFLNAA</sequence>
<dbReference type="InterPro" id="IPR007375">
    <property type="entry name" value="SoxG"/>
</dbReference>
<accession>A0A212R9E6</accession>
<evidence type="ECO:0000313" key="2">
    <source>
        <dbReference type="Proteomes" id="UP000197065"/>
    </source>
</evidence>
<dbReference type="Proteomes" id="UP000197065">
    <property type="component" value="Unassembled WGS sequence"/>
</dbReference>
<dbReference type="Pfam" id="PF04268">
    <property type="entry name" value="SoxG"/>
    <property type="match status" value="1"/>
</dbReference>
<proteinExistence type="predicted"/>
<dbReference type="InterPro" id="IPR027266">
    <property type="entry name" value="TrmE/GcvT-like"/>
</dbReference>
<organism evidence="1 2">
    <name type="scientific">Arboricoccus pini</name>
    <dbReference type="NCBI Taxonomy" id="1963835"/>
    <lineage>
        <taxon>Bacteria</taxon>
        <taxon>Pseudomonadati</taxon>
        <taxon>Pseudomonadota</taxon>
        <taxon>Alphaproteobacteria</taxon>
        <taxon>Geminicoccales</taxon>
        <taxon>Geminicoccaceae</taxon>
        <taxon>Arboricoccus</taxon>
    </lineage>
</organism>
<keyword evidence="2" id="KW-1185">Reference proteome</keyword>
<dbReference type="Gene3D" id="3.30.70.1520">
    <property type="entry name" value="Heterotetrameric sarcosine oxidase"/>
    <property type="match status" value="1"/>
</dbReference>
<name>A0A212R9E6_9PROT</name>
<reference evidence="1 2" key="1">
    <citation type="submission" date="2017-06" db="EMBL/GenBank/DDBJ databases">
        <authorList>
            <person name="Kim H.J."/>
            <person name="Triplett B.A."/>
        </authorList>
    </citation>
    <scope>NUCLEOTIDE SEQUENCE [LARGE SCALE GENOMIC DNA]</scope>
    <source>
        <strain evidence="1 2">B29T1</strain>
    </source>
</reference>
<dbReference type="AlphaFoldDB" id="A0A212R9E6"/>
<dbReference type="SUPFAM" id="SSF103025">
    <property type="entry name" value="Folate-binding domain"/>
    <property type="match status" value="1"/>
</dbReference>